<dbReference type="GO" id="GO:0009432">
    <property type="term" value="P:SOS response"/>
    <property type="evidence" value="ECO:0007669"/>
    <property type="project" value="TreeGrafter"/>
</dbReference>
<accession>A0A923L703</accession>
<gene>
    <name evidence="3" type="ORF">H8S33_12240</name>
</gene>
<dbReference type="Pfam" id="PF08443">
    <property type="entry name" value="RimK"/>
    <property type="match status" value="1"/>
</dbReference>
<dbReference type="Proteomes" id="UP000637359">
    <property type="component" value="Unassembled WGS sequence"/>
</dbReference>
<comment type="caution">
    <text evidence="3">The sequence shown here is derived from an EMBL/GenBank/DDBJ whole genome shotgun (WGS) entry which is preliminary data.</text>
</comment>
<keyword evidence="1" id="KW-0067">ATP-binding</keyword>
<dbReference type="InterPro" id="IPR011761">
    <property type="entry name" value="ATP-grasp"/>
</dbReference>
<proteinExistence type="predicted"/>
<dbReference type="GO" id="GO:0005524">
    <property type="term" value="F:ATP binding"/>
    <property type="evidence" value="ECO:0007669"/>
    <property type="project" value="UniProtKB-UniRule"/>
</dbReference>
<evidence type="ECO:0000313" key="4">
    <source>
        <dbReference type="Proteomes" id="UP000637359"/>
    </source>
</evidence>
<evidence type="ECO:0000313" key="3">
    <source>
        <dbReference type="EMBL" id="MBC5637577.1"/>
    </source>
</evidence>
<evidence type="ECO:0000256" key="1">
    <source>
        <dbReference type="PROSITE-ProRule" id="PRU00409"/>
    </source>
</evidence>
<keyword evidence="4" id="KW-1185">Reference proteome</keyword>
<evidence type="ECO:0000259" key="2">
    <source>
        <dbReference type="PROSITE" id="PS50975"/>
    </source>
</evidence>
<dbReference type="RefSeq" id="WP_186870282.1">
    <property type="nucleotide sequence ID" value="NZ_JACOOL010000008.1"/>
</dbReference>
<dbReference type="AlphaFoldDB" id="A0A923L703"/>
<keyword evidence="1" id="KW-0547">Nucleotide-binding</keyword>
<dbReference type="Gene3D" id="3.40.50.20">
    <property type="match status" value="1"/>
</dbReference>
<dbReference type="InterPro" id="IPR013651">
    <property type="entry name" value="ATP-grasp_RimK-type"/>
</dbReference>
<dbReference type="SUPFAM" id="SSF56059">
    <property type="entry name" value="Glutathione synthetase ATP-binding domain-like"/>
    <property type="match status" value="1"/>
</dbReference>
<dbReference type="PANTHER" id="PTHR21621">
    <property type="entry name" value="RIBOSOMAL PROTEIN S6 MODIFICATION PROTEIN"/>
    <property type="match status" value="1"/>
</dbReference>
<dbReference type="GO" id="GO:0046872">
    <property type="term" value="F:metal ion binding"/>
    <property type="evidence" value="ECO:0007669"/>
    <property type="project" value="InterPro"/>
</dbReference>
<reference evidence="3" key="1">
    <citation type="submission" date="2020-08" db="EMBL/GenBank/DDBJ databases">
        <title>Genome public.</title>
        <authorList>
            <person name="Liu C."/>
            <person name="Sun Q."/>
        </authorList>
    </citation>
    <scope>NUCLEOTIDE SEQUENCE</scope>
    <source>
        <strain evidence="3">BX22</strain>
    </source>
</reference>
<dbReference type="PROSITE" id="PS50975">
    <property type="entry name" value="ATP_GRASP"/>
    <property type="match status" value="1"/>
</dbReference>
<protein>
    <recommendedName>
        <fullName evidence="2">ATP-grasp domain-containing protein</fullName>
    </recommendedName>
</protein>
<name>A0A923L703_9BACI</name>
<organism evidence="3 4">
    <name type="scientific">Ornithinibacillus hominis</name>
    <dbReference type="NCBI Taxonomy" id="2763055"/>
    <lineage>
        <taxon>Bacteria</taxon>
        <taxon>Bacillati</taxon>
        <taxon>Bacillota</taxon>
        <taxon>Bacilli</taxon>
        <taxon>Bacillales</taxon>
        <taxon>Bacillaceae</taxon>
        <taxon>Ornithinibacillus</taxon>
    </lineage>
</organism>
<sequence>MANGWLLYSEEDAVANKAYIEWFIDEADKQGLTLRLILREKLQIGILQNEYGLLLDGRKTEIPEFAVVRTVEPLLNKQLEQLNVHVFNSSYVSEISNHKAKTYLEVSRLGIPMVDTVFLNGKNVTNEIPFPLPFVIKEAAGRGGRQVYFIQEKEEWDVFLTMCKPIDYVIQSTDVQLGKDLRVFVVDKEIVGAVLRESNTDFRANFTLGGSASLYQLNEVEKALIMKIIDHFDFGMVGIDFLIGRSGELLFNEIEDVVGSRTLSTVSNMNILEKYIIYIKQQLKQGS</sequence>
<dbReference type="EMBL" id="JACOOL010000008">
    <property type="protein sequence ID" value="MBC5637577.1"/>
    <property type="molecule type" value="Genomic_DNA"/>
</dbReference>
<dbReference type="GO" id="GO:0005737">
    <property type="term" value="C:cytoplasm"/>
    <property type="evidence" value="ECO:0007669"/>
    <property type="project" value="TreeGrafter"/>
</dbReference>
<dbReference type="Gene3D" id="3.30.470.20">
    <property type="entry name" value="ATP-grasp fold, B domain"/>
    <property type="match status" value="1"/>
</dbReference>
<dbReference type="PANTHER" id="PTHR21621:SF0">
    <property type="entry name" value="BETA-CITRYLGLUTAMATE SYNTHASE B-RELATED"/>
    <property type="match status" value="1"/>
</dbReference>
<dbReference type="GO" id="GO:0018169">
    <property type="term" value="F:ribosomal S6-glutamic acid ligase activity"/>
    <property type="evidence" value="ECO:0007669"/>
    <property type="project" value="TreeGrafter"/>
</dbReference>
<feature type="domain" description="ATP-grasp" evidence="2">
    <location>
        <begin position="103"/>
        <end position="280"/>
    </location>
</feature>